<dbReference type="GO" id="GO:0005737">
    <property type="term" value="C:cytoplasm"/>
    <property type="evidence" value="ECO:0007669"/>
    <property type="project" value="UniProtKB-ARBA"/>
</dbReference>
<evidence type="ECO:0000313" key="8">
    <source>
        <dbReference type="EMBL" id="CUA87739.1"/>
    </source>
</evidence>
<dbReference type="SFLD" id="SFLDS00005">
    <property type="entry name" value="Isoprenoid_Synthase_Type_I"/>
    <property type="match status" value="1"/>
</dbReference>
<dbReference type="InterPro" id="IPR000092">
    <property type="entry name" value="Polyprenyl_synt"/>
</dbReference>
<evidence type="ECO:0000256" key="5">
    <source>
        <dbReference type="ARBA" id="ARBA00022842"/>
    </source>
</evidence>
<dbReference type="GO" id="GO:0004659">
    <property type="term" value="F:prenyltransferase activity"/>
    <property type="evidence" value="ECO:0007669"/>
    <property type="project" value="InterPro"/>
</dbReference>
<dbReference type="GO" id="GO:0016114">
    <property type="term" value="P:terpenoid biosynthetic process"/>
    <property type="evidence" value="ECO:0007669"/>
    <property type="project" value="UniProtKB-ARBA"/>
</dbReference>
<dbReference type="InterPro" id="IPR008949">
    <property type="entry name" value="Isoprenoid_synthase_dom_sf"/>
</dbReference>
<dbReference type="AlphaFoldDB" id="A0A0K6H9T5"/>
<keyword evidence="5" id="KW-0460">Magnesium</keyword>
<evidence type="ECO:0000256" key="7">
    <source>
        <dbReference type="RuleBase" id="RU004466"/>
    </source>
</evidence>
<reference evidence="9" key="1">
    <citation type="submission" date="2015-08" db="EMBL/GenBank/DDBJ databases">
        <authorList>
            <person name="Varghese N."/>
        </authorList>
    </citation>
    <scope>NUCLEOTIDE SEQUENCE [LARGE SCALE GENOMIC DNA]</scope>
    <source>
        <strain evidence="9">DSM 27808</strain>
    </source>
</reference>
<keyword evidence="6" id="KW-0414">Isoprene biosynthesis</keyword>
<comment type="similarity">
    <text evidence="2 7">Belongs to the FPP/GGPP synthase family.</text>
</comment>
<dbReference type="EMBL" id="CYHB01000006">
    <property type="protein sequence ID" value="CUA87739.1"/>
    <property type="molecule type" value="Genomic_DNA"/>
</dbReference>
<accession>A0A0K6H9T5</accession>
<dbReference type="InterPro" id="IPR033749">
    <property type="entry name" value="Polyprenyl_synt_CS"/>
</dbReference>
<dbReference type="Pfam" id="PF00348">
    <property type="entry name" value="polyprenyl_synt"/>
    <property type="match status" value="1"/>
</dbReference>
<dbReference type="CDD" id="cd00685">
    <property type="entry name" value="Trans_IPPS_HT"/>
    <property type="match status" value="1"/>
</dbReference>
<dbReference type="NCBIfam" id="NF045485">
    <property type="entry name" value="FPPsyn"/>
    <property type="match status" value="1"/>
</dbReference>
<dbReference type="PROSITE" id="PS00723">
    <property type="entry name" value="POLYPRENYL_SYNTHASE_1"/>
    <property type="match status" value="1"/>
</dbReference>
<dbReference type="GO" id="GO:0046872">
    <property type="term" value="F:metal ion binding"/>
    <property type="evidence" value="ECO:0007669"/>
    <property type="project" value="UniProtKB-KW"/>
</dbReference>
<keyword evidence="3 7" id="KW-0808">Transferase</keyword>
<name>A0A0K6H9T5_9GAMM</name>
<evidence type="ECO:0000256" key="2">
    <source>
        <dbReference type="ARBA" id="ARBA00006706"/>
    </source>
</evidence>
<dbReference type="Gene3D" id="1.10.600.10">
    <property type="entry name" value="Farnesyl Diphosphate Synthase"/>
    <property type="match status" value="1"/>
</dbReference>
<dbReference type="SUPFAM" id="SSF48576">
    <property type="entry name" value="Terpenoid synthases"/>
    <property type="match status" value="1"/>
</dbReference>
<organism evidence="8 9">
    <name type="scientific">Pseudidiomarina woesei</name>
    <dbReference type="NCBI Taxonomy" id="1381080"/>
    <lineage>
        <taxon>Bacteria</taxon>
        <taxon>Pseudomonadati</taxon>
        <taxon>Pseudomonadota</taxon>
        <taxon>Gammaproteobacteria</taxon>
        <taxon>Alteromonadales</taxon>
        <taxon>Idiomarinaceae</taxon>
        <taxon>Pseudidiomarina</taxon>
    </lineage>
</organism>
<keyword evidence="4" id="KW-0479">Metal-binding</keyword>
<evidence type="ECO:0000256" key="3">
    <source>
        <dbReference type="ARBA" id="ARBA00022679"/>
    </source>
</evidence>
<gene>
    <name evidence="8" type="ORF">Ga0061064_1901</name>
</gene>
<dbReference type="NCBIfam" id="NF007877">
    <property type="entry name" value="PRK10581.1"/>
    <property type="match status" value="1"/>
</dbReference>
<dbReference type="PANTHER" id="PTHR43281">
    <property type="entry name" value="FARNESYL DIPHOSPHATE SYNTHASE"/>
    <property type="match status" value="1"/>
</dbReference>
<evidence type="ECO:0000256" key="1">
    <source>
        <dbReference type="ARBA" id="ARBA00001946"/>
    </source>
</evidence>
<dbReference type="InterPro" id="IPR053378">
    <property type="entry name" value="Prenyl_diphosphate_synthase"/>
</dbReference>
<dbReference type="GO" id="GO:0008654">
    <property type="term" value="P:phospholipid biosynthetic process"/>
    <property type="evidence" value="ECO:0007669"/>
    <property type="project" value="UniProtKB-ARBA"/>
</dbReference>
<dbReference type="RefSeq" id="WP_141656138.1">
    <property type="nucleotide sequence ID" value="NZ_CYHB01000006.1"/>
</dbReference>
<dbReference type="PANTHER" id="PTHR43281:SF1">
    <property type="entry name" value="FARNESYL DIPHOSPHATE SYNTHASE"/>
    <property type="match status" value="1"/>
</dbReference>
<dbReference type="OrthoDB" id="9805316at2"/>
<dbReference type="SFLD" id="SFLDG01017">
    <property type="entry name" value="Polyprenyl_Transferase_Like"/>
    <property type="match status" value="1"/>
</dbReference>
<proteinExistence type="inferred from homology"/>
<protein>
    <submittedName>
        <fullName evidence="8">Farnesyl-diphosphate synthase</fullName>
    </submittedName>
</protein>
<evidence type="ECO:0000256" key="6">
    <source>
        <dbReference type="ARBA" id="ARBA00023229"/>
    </source>
</evidence>
<evidence type="ECO:0000313" key="9">
    <source>
        <dbReference type="Proteomes" id="UP000182598"/>
    </source>
</evidence>
<comment type="cofactor">
    <cofactor evidence="1">
        <name>Mg(2+)</name>
        <dbReference type="ChEBI" id="CHEBI:18420"/>
    </cofactor>
</comment>
<dbReference type="PROSITE" id="PS00444">
    <property type="entry name" value="POLYPRENYL_SYNTHASE_2"/>
    <property type="match status" value="1"/>
</dbReference>
<keyword evidence="9" id="KW-1185">Reference proteome</keyword>
<dbReference type="FunFam" id="1.10.600.10:FF:000001">
    <property type="entry name" value="Geranylgeranyl diphosphate synthase"/>
    <property type="match status" value="1"/>
</dbReference>
<evidence type="ECO:0000256" key="4">
    <source>
        <dbReference type="ARBA" id="ARBA00022723"/>
    </source>
</evidence>
<sequence>MSSTAPVTTSINALLNGSKEHINALLERILEQRKAVAPRLNEAMRYALVLGGKRVRPFLTLQVGQLCGASETSLNHAAAAIECVHAYSLIHDDLPAMDNDTLRRGQPTCHIAFDEAIAILAGDSLQTLAFELISRPDATLDAKRQLEMIHVLAEASGDRGMCGGQALDLAATGLQLPESELAQVHIHKTGALIRAAVQLGVLAGHDSAQAHRANFDAFAHYLGLAFQVRDDILDVIGETAALGKTQGSDINANKATYVSLLGLDGAQQRLHDLHHKALHALAKIPYNTEILEAFADHLLNRDH</sequence>
<dbReference type="Proteomes" id="UP000182598">
    <property type="component" value="Unassembled WGS sequence"/>
</dbReference>